<evidence type="ECO:0000256" key="4">
    <source>
        <dbReference type="ARBA" id="ARBA00022801"/>
    </source>
</evidence>
<comment type="catalytic activity">
    <reaction evidence="9">
        <text>ATP + H2O = ADP + phosphate + H(+)</text>
        <dbReference type="Rhea" id="RHEA:13065"/>
        <dbReference type="ChEBI" id="CHEBI:15377"/>
        <dbReference type="ChEBI" id="CHEBI:15378"/>
        <dbReference type="ChEBI" id="CHEBI:30616"/>
        <dbReference type="ChEBI" id="CHEBI:43474"/>
        <dbReference type="ChEBI" id="CHEBI:456216"/>
        <dbReference type="EC" id="3.6.4.13"/>
    </reaction>
</comment>
<dbReference type="PROSITE" id="PS51194">
    <property type="entry name" value="HELICASE_CTER"/>
    <property type="match status" value="1"/>
</dbReference>
<evidence type="ECO:0000313" key="12">
    <source>
        <dbReference type="EMBL" id="KIK19521.1"/>
    </source>
</evidence>
<keyword evidence="4" id="KW-0378">Hydrolase</keyword>
<evidence type="ECO:0000313" key="13">
    <source>
        <dbReference type="Proteomes" id="UP000054018"/>
    </source>
</evidence>
<organism evidence="12 13">
    <name type="scientific">Pisolithus microcarpus 441</name>
    <dbReference type="NCBI Taxonomy" id="765257"/>
    <lineage>
        <taxon>Eukaryota</taxon>
        <taxon>Fungi</taxon>
        <taxon>Dikarya</taxon>
        <taxon>Basidiomycota</taxon>
        <taxon>Agaricomycotina</taxon>
        <taxon>Agaricomycetes</taxon>
        <taxon>Agaricomycetidae</taxon>
        <taxon>Boletales</taxon>
        <taxon>Sclerodermatineae</taxon>
        <taxon>Pisolithaceae</taxon>
        <taxon>Pisolithus</taxon>
    </lineage>
</organism>
<dbReference type="Proteomes" id="UP000054018">
    <property type="component" value="Unassembled WGS sequence"/>
</dbReference>
<reference evidence="13" key="2">
    <citation type="submission" date="2015-01" db="EMBL/GenBank/DDBJ databases">
        <title>Evolutionary Origins and Diversification of the Mycorrhizal Mutualists.</title>
        <authorList>
            <consortium name="DOE Joint Genome Institute"/>
            <consortium name="Mycorrhizal Genomics Consortium"/>
            <person name="Kohler A."/>
            <person name="Kuo A."/>
            <person name="Nagy L.G."/>
            <person name="Floudas D."/>
            <person name="Copeland A."/>
            <person name="Barry K.W."/>
            <person name="Cichocki N."/>
            <person name="Veneault-Fourrey C."/>
            <person name="LaButti K."/>
            <person name="Lindquist E.A."/>
            <person name="Lipzen A."/>
            <person name="Lundell T."/>
            <person name="Morin E."/>
            <person name="Murat C."/>
            <person name="Riley R."/>
            <person name="Ohm R."/>
            <person name="Sun H."/>
            <person name="Tunlid A."/>
            <person name="Henrissat B."/>
            <person name="Grigoriev I.V."/>
            <person name="Hibbett D.S."/>
            <person name="Martin F."/>
        </authorList>
    </citation>
    <scope>NUCLEOTIDE SEQUENCE [LARGE SCALE GENOMIC DNA]</scope>
    <source>
        <strain evidence="13">441</strain>
    </source>
</reference>
<dbReference type="PANTHER" id="PTHR12131:SF1">
    <property type="entry name" value="ATP-DEPENDENT RNA HELICASE SUPV3L1, MITOCHONDRIAL-RELATED"/>
    <property type="match status" value="1"/>
</dbReference>
<dbReference type="FunFam" id="3.40.50.300:FF:000957">
    <property type="entry name" value="ATP-dependent RNA helicase SUV3L, mitochondrial"/>
    <property type="match status" value="1"/>
</dbReference>
<evidence type="ECO:0000256" key="3">
    <source>
        <dbReference type="ARBA" id="ARBA00022741"/>
    </source>
</evidence>
<dbReference type="GO" id="GO:0016787">
    <property type="term" value="F:hydrolase activity"/>
    <property type="evidence" value="ECO:0007669"/>
    <property type="project" value="UniProtKB-KW"/>
</dbReference>
<protein>
    <recommendedName>
        <fullName evidence="2">RNA helicase</fullName>
        <ecNumber evidence="2">3.6.4.13</ecNumber>
    </recommendedName>
</protein>
<feature type="compositionally biased region" description="Basic and acidic residues" evidence="10">
    <location>
        <begin position="45"/>
        <end position="69"/>
    </location>
</feature>
<dbReference type="CDD" id="cd17913">
    <property type="entry name" value="DEXQc_Suv3"/>
    <property type="match status" value="1"/>
</dbReference>
<dbReference type="GO" id="GO:0003724">
    <property type="term" value="F:RNA helicase activity"/>
    <property type="evidence" value="ECO:0007669"/>
    <property type="project" value="UniProtKB-EC"/>
</dbReference>
<evidence type="ECO:0000256" key="1">
    <source>
        <dbReference type="ARBA" id="ARBA00004173"/>
    </source>
</evidence>
<feature type="region of interest" description="Disordered" evidence="10">
    <location>
        <begin position="36"/>
        <end position="74"/>
    </location>
</feature>
<comment type="subcellular location">
    <subcellularLocation>
        <location evidence="1">Mitochondrion</location>
    </subcellularLocation>
</comment>
<dbReference type="Pfam" id="PF22527">
    <property type="entry name" value="DEXQc_Suv3"/>
    <property type="match status" value="1"/>
</dbReference>
<dbReference type="InterPro" id="IPR044774">
    <property type="entry name" value="Suv3_DEXQc"/>
</dbReference>
<evidence type="ECO:0000256" key="2">
    <source>
        <dbReference type="ARBA" id="ARBA00012552"/>
    </source>
</evidence>
<dbReference type="HOGENOM" id="CLU_010647_0_0_1"/>
<dbReference type="PANTHER" id="PTHR12131">
    <property type="entry name" value="ATP-DEPENDENT RNA AND DNA HELICASE"/>
    <property type="match status" value="1"/>
</dbReference>
<dbReference type="SMART" id="SM00490">
    <property type="entry name" value="HELICc"/>
    <property type="match status" value="1"/>
</dbReference>
<sequence>MFFARCRFSLSHTLSSSSSTGSWLEASQVYLRRFRSSSPRKKTSHDKSRSLKLSHYDTTRQRSRPDFSRPRRTTFVGKKPHELDDVAVSNANDAILAIETKVDQWALLPHVQRRMLSFGIPRRDLAELLGSFLDDVRDGMLSNEQRLAELGFGRFMLSPAEMSSGQRVDQVISQLFFAWASHPTTQNTLREHVPTSTLNVISRLCKIADLSFPADLFPVSRSMRRKIIMHVGPTNSGKTHMALRALAAAKSGLYAGPLRLLAHEIWERLNKGQIVPLDMFPEGHAEPDTTINTDIVEETGTKPTLRKQGNSKYIRQCNLRTGEEFRVVSDSASLLSCTVEMAALDTPLDVAVVDEIQMIADPARGSAWTVAVLGIAARELHLCGEEAAVPVVEEILKHTGDELVVNRYERLTPLVVENESLYGDLSQVQKGDCVVTFSRNNIFALKKRVEESTGLLCAVAYGKLPPEIRSEQAALFNDPNSGYDVIVASDAIGMGLNLKIKRVVFEVLTKFDGYVERPLSVSQIKQIAGRAGRYGLHGEPGGFVTTLYSEDLPRLKSALSTPPEPLTYAIIDPSESWMEDVAQILHPESSIQALFEVPSYVSKVRPPFRAALPSKLEDMVKFIDTRARDMLLADKLMLKNCPTSWREPSALDILAQITRLYKREVQVDLNAVLAVAPLMSTLEGVEKWISEGAIPAPEKLKKALRVLEDMHKTLVLYLWLGFRNYMAFHQAEEAHTLKGRVEKALDWCLRQVSGQHDDDTFEKAKQAKAAAELEYHQKRRTKEVRDAEVRKGVVFAEVVAAARRASSRHG</sequence>
<dbReference type="EC" id="3.6.4.13" evidence="2"/>
<evidence type="ECO:0000259" key="11">
    <source>
        <dbReference type="PROSITE" id="PS51194"/>
    </source>
</evidence>
<dbReference type="Pfam" id="PF12513">
    <property type="entry name" value="SUV3_C"/>
    <property type="match status" value="1"/>
</dbReference>
<feature type="domain" description="Helicase C-terminal" evidence="11">
    <location>
        <begin position="420"/>
        <end position="582"/>
    </location>
</feature>
<dbReference type="STRING" id="765257.A0A0C9YSB5"/>
<proteinExistence type="predicted"/>
<evidence type="ECO:0000256" key="6">
    <source>
        <dbReference type="ARBA" id="ARBA00022840"/>
    </source>
</evidence>
<evidence type="ECO:0000256" key="10">
    <source>
        <dbReference type="SAM" id="MobiDB-lite"/>
    </source>
</evidence>
<dbReference type="InterPro" id="IPR055206">
    <property type="entry name" value="DEXQc_SUV3"/>
</dbReference>
<dbReference type="AlphaFoldDB" id="A0A0C9YSB5"/>
<keyword evidence="3" id="KW-0547">Nucleotide-binding</keyword>
<reference evidence="12 13" key="1">
    <citation type="submission" date="2014-04" db="EMBL/GenBank/DDBJ databases">
        <authorList>
            <consortium name="DOE Joint Genome Institute"/>
            <person name="Kuo A."/>
            <person name="Kohler A."/>
            <person name="Costa M.D."/>
            <person name="Nagy L.G."/>
            <person name="Floudas D."/>
            <person name="Copeland A."/>
            <person name="Barry K.W."/>
            <person name="Cichocki N."/>
            <person name="Veneault-Fourrey C."/>
            <person name="LaButti K."/>
            <person name="Lindquist E.A."/>
            <person name="Lipzen A."/>
            <person name="Lundell T."/>
            <person name="Morin E."/>
            <person name="Murat C."/>
            <person name="Sun H."/>
            <person name="Tunlid A."/>
            <person name="Henrissat B."/>
            <person name="Grigoriev I.V."/>
            <person name="Hibbett D.S."/>
            <person name="Martin F."/>
            <person name="Nordberg H.P."/>
            <person name="Cantor M.N."/>
            <person name="Hua S.X."/>
        </authorList>
    </citation>
    <scope>NUCLEOTIDE SEQUENCE [LARGE SCALE GENOMIC DNA]</scope>
    <source>
        <strain evidence="12 13">441</strain>
    </source>
</reference>
<keyword evidence="7" id="KW-0809">Transit peptide</keyword>
<evidence type="ECO:0000256" key="9">
    <source>
        <dbReference type="ARBA" id="ARBA00047984"/>
    </source>
</evidence>
<dbReference type="GO" id="GO:0045025">
    <property type="term" value="C:mitochondrial degradosome"/>
    <property type="evidence" value="ECO:0007669"/>
    <property type="project" value="TreeGrafter"/>
</dbReference>
<dbReference type="InterPro" id="IPR027417">
    <property type="entry name" value="P-loop_NTPase"/>
</dbReference>
<dbReference type="InterPro" id="IPR022192">
    <property type="entry name" value="SUV3_C"/>
</dbReference>
<evidence type="ECO:0000256" key="5">
    <source>
        <dbReference type="ARBA" id="ARBA00022806"/>
    </source>
</evidence>
<dbReference type="CDD" id="cd18805">
    <property type="entry name" value="SF2_C_suv3"/>
    <property type="match status" value="1"/>
</dbReference>
<dbReference type="Pfam" id="PF00271">
    <property type="entry name" value="Helicase_C"/>
    <property type="match status" value="1"/>
</dbReference>
<name>A0A0C9YSB5_9AGAM</name>
<dbReference type="Gene3D" id="3.40.50.300">
    <property type="entry name" value="P-loop containing nucleotide triphosphate hydrolases"/>
    <property type="match status" value="2"/>
</dbReference>
<keyword evidence="8" id="KW-0496">Mitochondrion</keyword>
<dbReference type="SUPFAM" id="SSF52540">
    <property type="entry name" value="P-loop containing nucleoside triphosphate hydrolases"/>
    <property type="match status" value="1"/>
</dbReference>
<dbReference type="GO" id="GO:0005524">
    <property type="term" value="F:ATP binding"/>
    <property type="evidence" value="ECO:0007669"/>
    <property type="project" value="UniProtKB-KW"/>
</dbReference>
<dbReference type="InterPro" id="IPR050699">
    <property type="entry name" value="RNA-DNA_Helicase"/>
</dbReference>
<keyword evidence="13" id="KW-1185">Reference proteome</keyword>
<dbReference type="EMBL" id="KN833782">
    <property type="protein sequence ID" value="KIK19521.1"/>
    <property type="molecule type" value="Genomic_DNA"/>
</dbReference>
<dbReference type="InterPro" id="IPR001650">
    <property type="entry name" value="Helicase_C-like"/>
</dbReference>
<gene>
    <name evidence="12" type="ORF">PISMIDRAFT_107372</name>
</gene>
<evidence type="ECO:0000256" key="8">
    <source>
        <dbReference type="ARBA" id="ARBA00023128"/>
    </source>
</evidence>
<keyword evidence="6" id="KW-0067">ATP-binding</keyword>
<dbReference type="Gene3D" id="1.20.58.1080">
    <property type="match status" value="1"/>
</dbReference>
<dbReference type="OrthoDB" id="6692397at2759"/>
<evidence type="ECO:0000256" key="7">
    <source>
        <dbReference type="ARBA" id="ARBA00022946"/>
    </source>
</evidence>
<keyword evidence="5" id="KW-0347">Helicase</keyword>
<dbReference type="GO" id="GO:0000965">
    <property type="term" value="P:mitochondrial RNA 3'-end processing"/>
    <property type="evidence" value="ECO:0007669"/>
    <property type="project" value="TreeGrafter"/>
</dbReference>
<accession>A0A0C9YSB5</accession>